<evidence type="ECO:0000256" key="3">
    <source>
        <dbReference type="ARBA" id="ARBA00022475"/>
    </source>
</evidence>
<proteinExistence type="inferred from homology"/>
<keyword evidence="3" id="KW-1003">Cell membrane</keyword>
<dbReference type="AlphaFoldDB" id="A0A7W7T6P0"/>
<dbReference type="Proteomes" id="UP000542674">
    <property type="component" value="Unassembled WGS sequence"/>
</dbReference>
<protein>
    <submittedName>
        <fullName evidence="8">Putative membrane protein YeaQ/YmgE (Transglycosylase-associated protein family)</fullName>
    </submittedName>
</protein>
<dbReference type="PANTHER" id="PTHR33884">
    <property type="entry name" value="UPF0410 PROTEIN YMGE"/>
    <property type="match status" value="1"/>
</dbReference>
<dbReference type="InterPro" id="IPR007341">
    <property type="entry name" value="Transgly_assoc"/>
</dbReference>
<name>A0A7W7T6P0_9PSEU</name>
<dbReference type="PANTHER" id="PTHR33884:SF3">
    <property type="entry name" value="UPF0410 PROTEIN YMGE"/>
    <property type="match status" value="1"/>
</dbReference>
<keyword evidence="4 7" id="KW-0812">Transmembrane</keyword>
<comment type="subcellular location">
    <subcellularLocation>
        <location evidence="1">Cell membrane</location>
        <topology evidence="1">Multi-pass membrane protein</topology>
    </subcellularLocation>
</comment>
<reference evidence="8 9" key="1">
    <citation type="submission" date="2020-08" db="EMBL/GenBank/DDBJ databases">
        <title>Sequencing the genomes of 1000 actinobacteria strains.</title>
        <authorList>
            <person name="Klenk H.-P."/>
        </authorList>
    </citation>
    <scope>NUCLEOTIDE SEQUENCE [LARGE SCALE GENOMIC DNA]</scope>
    <source>
        <strain evidence="8 9">DSM 45084</strain>
    </source>
</reference>
<feature type="transmembrane region" description="Helical" evidence="7">
    <location>
        <begin position="6"/>
        <end position="24"/>
    </location>
</feature>
<sequence>MSIESVIGALVIGLVIGYLGKLVAPGRQDIPVWLTLVVGIVAAFLGTFVARLFGVADTAGIDWLEIVFQVILAGLGVTVAAGAVGRRRLDR</sequence>
<accession>A0A7W7T6P0</accession>
<organism evidence="8 9">
    <name type="scientific">Saccharothrix violaceirubra</name>
    <dbReference type="NCBI Taxonomy" id="413306"/>
    <lineage>
        <taxon>Bacteria</taxon>
        <taxon>Bacillati</taxon>
        <taxon>Actinomycetota</taxon>
        <taxon>Actinomycetes</taxon>
        <taxon>Pseudonocardiales</taxon>
        <taxon>Pseudonocardiaceae</taxon>
        <taxon>Saccharothrix</taxon>
    </lineage>
</organism>
<evidence type="ECO:0000256" key="4">
    <source>
        <dbReference type="ARBA" id="ARBA00022692"/>
    </source>
</evidence>
<evidence type="ECO:0000256" key="2">
    <source>
        <dbReference type="ARBA" id="ARBA00011006"/>
    </source>
</evidence>
<evidence type="ECO:0000256" key="1">
    <source>
        <dbReference type="ARBA" id="ARBA00004651"/>
    </source>
</evidence>
<evidence type="ECO:0000256" key="6">
    <source>
        <dbReference type="ARBA" id="ARBA00023136"/>
    </source>
</evidence>
<feature type="transmembrane region" description="Helical" evidence="7">
    <location>
        <begin position="66"/>
        <end position="85"/>
    </location>
</feature>
<dbReference type="EMBL" id="JACHJS010000001">
    <property type="protein sequence ID" value="MBB4967525.1"/>
    <property type="molecule type" value="Genomic_DNA"/>
</dbReference>
<feature type="transmembrane region" description="Helical" evidence="7">
    <location>
        <begin position="31"/>
        <end position="54"/>
    </location>
</feature>
<evidence type="ECO:0000256" key="7">
    <source>
        <dbReference type="SAM" id="Phobius"/>
    </source>
</evidence>
<dbReference type="GO" id="GO:0005886">
    <property type="term" value="C:plasma membrane"/>
    <property type="evidence" value="ECO:0007669"/>
    <property type="project" value="UniProtKB-SubCell"/>
</dbReference>
<comment type="caution">
    <text evidence="8">The sequence shown here is derived from an EMBL/GenBank/DDBJ whole genome shotgun (WGS) entry which is preliminary data.</text>
</comment>
<dbReference type="RefSeq" id="WP_184672300.1">
    <property type="nucleotide sequence ID" value="NZ_BAABAI010000007.1"/>
</dbReference>
<keyword evidence="9" id="KW-1185">Reference proteome</keyword>
<evidence type="ECO:0000256" key="5">
    <source>
        <dbReference type="ARBA" id="ARBA00022989"/>
    </source>
</evidence>
<keyword evidence="6 7" id="KW-0472">Membrane</keyword>
<evidence type="ECO:0000313" key="8">
    <source>
        <dbReference type="EMBL" id="MBB4967525.1"/>
    </source>
</evidence>
<keyword evidence="5 7" id="KW-1133">Transmembrane helix</keyword>
<comment type="similarity">
    <text evidence="2">Belongs to the UPF0410 family.</text>
</comment>
<gene>
    <name evidence="8" type="ORF">F4559_004884</name>
</gene>
<evidence type="ECO:0000313" key="9">
    <source>
        <dbReference type="Proteomes" id="UP000542674"/>
    </source>
</evidence>